<protein>
    <recommendedName>
        <fullName evidence="3">Phage gp6-like head-tail connector protein</fullName>
    </recommendedName>
</protein>
<gene>
    <name evidence="1" type="ORF">I5L79_02280</name>
</gene>
<reference evidence="1 2" key="1">
    <citation type="submission" date="2020-11" db="EMBL/GenBank/DDBJ databases">
        <title>Hymenobacter sp.</title>
        <authorList>
            <person name="Kim M.K."/>
        </authorList>
    </citation>
    <scope>NUCLEOTIDE SEQUENCE [LARGE SCALE GENOMIC DNA]</scope>
    <source>
        <strain evidence="1 2">BT594</strain>
    </source>
</reference>
<evidence type="ECO:0008006" key="3">
    <source>
        <dbReference type="Google" id="ProtNLM"/>
    </source>
</evidence>
<dbReference type="Gene3D" id="1.10.3230.30">
    <property type="entry name" value="Phage gp6-like head-tail connector protein"/>
    <property type="match status" value="1"/>
</dbReference>
<name>A0ABS0KWW7_9BACT</name>
<proteinExistence type="predicted"/>
<dbReference type="Proteomes" id="UP000601099">
    <property type="component" value="Unassembled WGS sequence"/>
</dbReference>
<evidence type="ECO:0000313" key="2">
    <source>
        <dbReference type="Proteomes" id="UP000601099"/>
    </source>
</evidence>
<keyword evidence="2" id="KW-1185">Reference proteome</keyword>
<comment type="caution">
    <text evidence="1">The sequence shown here is derived from an EMBL/GenBank/DDBJ whole genome shotgun (WGS) entry which is preliminary data.</text>
</comment>
<dbReference type="NCBIfam" id="TIGR02215">
    <property type="entry name" value="phage_chp_gp8"/>
    <property type="match status" value="1"/>
</dbReference>
<dbReference type="InterPro" id="IPR011738">
    <property type="entry name" value="Phage_CHP"/>
</dbReference>
<accession>A0ABS0KWW7</accession>
<dbReference type="NCBIfam" id="TIGR01560">
    <property type="entry name" value="put_DNA_pack"/>
    <property type="match status" value="1"/>
</dbReference>
<organism evidence="1 2">
    <name type="scientific">Hymenobacter guriensis</name>
    <dbReference type="NCBI Taxonomy" id="2793065"/>
    <lineage>
        <taxon>Bacteria</taxon>
        <taxon>Pseudomonadati</taxon>
        <taxon>Bacteroidota</taxon>
        <taxon>Cytophagia</taxon>
        <taxon>Cytophagales</taxon>
        <taxon>Hymenobacteraceae</taxon>
        <taxon>Hymenobacter</taxon>
    </lineage>
</organism>
<dbReference type="CDD" id="cd08054">
    <property type="entry name" value="gp6"/>
    <property type="match status" value="1"/>
</dbReference>
<dbReference type="EMBL" id="JADWYK010000001">
    <property type="protein sequence ID" value="MBG8552352.1"/>
    <property type="molecule type" value="Genomic_DNA"/>
</dbReference>
<evidence type="ECO:0000313" key="1">
    <source>
        <dbReference type="EMBL" id="MBG8552352.1"/>
    </source>
</evidence>
<dbReference type="InterPro" id="IPR006450">
    <property type="entry name" value="Phage_HK97_gp6-like"/>
</dbReference>
<dbReference type="RefSeq" id="WP_196953391.1">
    <property type="nucleotide sequence ID" value="NZ_JADWYK010000001.1"/>
</dbReference>
<sequence>MFFPLTRQLTRPTALPLTLAEAAAQLRIPLDETSQDASMMTEVAYVQDLLRACAEWWEAGTDTALMRAEYVTVYAGFGSELRGLKTPVGELLSLTYATDADVNTAGLTTDYQLSEGRPGVALYTLSTDFPDLRRGYAEPVRVRYTAGYATPEDVPALIKQAIRLTLAHWYENRQNVVVGLNIAEVPQTAVSILKQFRDPVL</sequence>